<sequence>MPKLSDNDKLLGHRDNYSERPPEWYRQRLVVFVPHREDQSSRRSTDIDDALKTIVQVIEAPFVDRDSRIYAPMTHFVIRTQVAAPGNHDRRRIQTVIRNHSRDLGVAFEARVLETIVPDGRRSGFFTGSAVFVPQRESEIPRGSVSLYLYSPDEKDGSVIVSEWNVVFSSAGETAPAGIYLGQDRICFGCSPLLPAQIKLKRSFRLDADGKELPKGADLNTQDGVPEDQNVDFPDTTALLRQDAICLVLPPVANIAGGGASVFFTNICDQAKAVLSGEKLPTAGQPISLISESRDPREQWRDIPQKPIDPATGILELDVSGGILARETLHAGYRAILRLAPNSAYARLRASPDALLGGRLEVLGLLLPSPSGSKLVRESLVNFHSSSALLAHELQAHTLSMIIRPKPYPLSPQRDHVATADSDGEIWEDQIYLDDITETRVGRDHSVQLVSIRSRFDLSIKDQSLMEPLKAMQADLPGNSFAFLSHTNTTGNLGWVGIPLPHECREQDAYPHVPVTLSRSEQQAQQRQVCLDWLDIAAKVVVEDRRGKLDLLGYAEFWENTIQAQFGNIADKQFFSMRAVEGNKKALHYVETKRGEDNAVRLEHGTCIRIGPIVARYSQPEKEAAR</sequence>
<proteinExistence type="predicted"/>
<evidence type="ECO:0000313" key="2">
    <source>
        <dbReference type="Proteomes" id="UP001241605"/>
    </source>
</evidence>
<keyword evidence="2" id="KW-1185">Reference proteome</keyword>
<accession>A0ABY8QGM3</accession>
<organism evidence="1 2">
    <name type="scientific">Tropicibacter oceani</name>
    <dbReference type="NCBI Taxonomy" id="3058420"/>
    <lineage>
        <taxon>Bacteria</taxon>
        <taxon>Pseudomonadati</taxon>
        <taxon>Pseudomonadota</taxon>
        <taxon>Alphaproteobacteria</taxon>
        <taxon>Rhodobacterales</taxon>
        <taxon>Roseobacteraceae</taxon>
        <taxon>Tropicibacter</taxon>
    </lineage>
</organism>
<dbReference type="Proteomes" id="UP001241605">
    <property type="component" value="Chromosome"/>
</dbReference>
<gene>
    <name evidence="1" type="ORF">QF118_16915</name>
</gene>
<protein>
    <recommendedName>
        <fullName evidence="3">Baseplate protein J-like domain-containing protein</fullName>
    </recommendedName>
</protein>
<evidence type="ECO:0000313" key="1">
    <source>
        <dbReference type="EMBL" id="WGW03583.1"/>
    </source>
</evidence>
<dbReference type="RefSeq" id="WP_282300214.1">
    <property type="nucleotide sequence ID" value="NZ_CP124616.1"/>
</dbReference>
<dbReference type="EMBL" id="CP124616">
    <property type="protein sequence ID" value="WGW03583.1"/>
    <property type="molecule type" value="Genomic_DNA"/>
</dbReference>
<reference evidence="1 2" key="1">
    <citation type="submission" date="2023-05" db="EMBL/GenBank/DDBJ databases">
        <title>YMD87, complete Genome.</title>
        <authorList>
            <person name="Zhang J."/>
            <person name="Xu X."/>
        </authorList>
    </citation>
    <scope>NUCLEOTIDE SEQUENCE [LARGE SCALE GENOMIC DNA]</scope>
    <source>
        <strain evidence="1 2">YMD87</strain>
    </source>
</reference>
<evidence type="ECO:0008006" key="3">
    <source>
        <dbReference type="Google" id="ProtNLM"/>
    </source>
</evidence>
<name>A0ABY8QGM3_9RHOB</name>